<dbReference type="OrthoDB" id="5403181at2759"/>
<feature type="domain" description="START" evidence="2">
    <location>
        <begin position="224"/>
        <end position="301"/>
    </location>
</feature>
<dbReference type="Pfam" id="PF01852">
    <property type="entry name" value="START"/>
    <property type="match status" value="1"/>
</dbReference>
<protein>
    <recommendedName>
        <fullName evidence="2">START domain-containing protein</fullName>
    </recommendedName>
</protein>
<dbReference type="InterPro" id="IPR002913">
    <property type="entry name" value="START_lipid-bd_dom"/>
</dbReference>
<dbReference type="InterPro" id="IPR051213">
    <property type="entry name" value="START_lipid_transfer"/>
</dbReference>
<sequence length="323" mass="33876">MFCLSPCKDTHAERRPPPTPPRRQPTPVAAPVARAAVEPPSSTRWYANAVAALVVAVACALLSPARAAGVAAAAVAIVLALRGPRKRRRPSRLLTPQEALFAAPLAPPDDALAAASYLVHADATVDPAARGWRLAEEERGVGRYLRDAAGGGRDAMSVGTVNASAAVVDAALGRAAAQAPSVVEPLRDSIRPLSCTEPPPALAEGWTQRGNVATAHIICKRVWPVSQRDMVLTTAAATRDDGAFLRFATSTAHADAPLDADRVRLEVRGSGYLIEPRGDASCRVTHVSCVAPGDAPAFLVNRLAWQRTAMVLKVRALVLADSS</sequence>
<dbReference type="PANTHER" id="PTHR19308:SF14">
    <property type="entry name" value="START DOMAIN-CONTAINING PROTEIN"/>
    <property type="match status" value="1"/>
</dbReference>
<dbReference type="Gene3D" id="3.30.530.20">
    <property type="match status" value="1"/>
</dbReference>
<proteinExistence type="predicted"/>
<dbReference type="GO" id="GO:0005737">
    <property type="term" value="C:cytoplasm"/>
    <property type="evidence" value="ECO:0007669"/>
    <property type="project" value="UniProtKB-ARBA"/>
</dbReference>
<evidence type="ECO:0000256" key="1">
    <source>
        <dbReference type="SAM" id="MobiDB-lite"/>
    </source>
</evidence>
<dbReference type="AlphaFoldDB" id="A0A8J2SGD9"/>
<gene>
    <name evidence="3" type="ORF">PECAL_1P20290</name>
</gene>
<dbReference type="PANTHER" id="PTHR19308">
    <property type="entry name" value="PHOSPHATIDYLCHOLINE TRANSFER PROTEIN"/>
    <property type="match status" value="1"/>
</dbReference>
<dbReference type="GO" id="GO:0008289">
    <property type="term" value="F:lipid binding"/>
    <property type="evidence" value="ECO:0007669"/>
    <property type="project" value="InterPro"/>
</dbReference>
<dbReference type="Proteomes" id="UP000789595">
    <property type="component" value="Unassembled WGS sequence"/>
</dbReference>
<name>A0A8J2SGD9_9STRA</name>
<evidence type="ECO:0000313" key="3">
    <source>
        <dbReference type="EMBL" id="CAH0365582.1"/>
    </source>
</evidence>
<comment type="caution">
    <text evidence="3">The sequence shown here is derived from an EMBL/GenBank/DDBJ whole genome shotgun (WGS) entry which is preliminary data.</text>
</comment>
<reference evidence="3" key="1">
    <citation type="submission" date="2021-11" db="EMBL/GenBank/DDBJ databases">
        <authorList>
            <consortium name="Genoscope - CEA"/>
            <person name="William W."/>
        </authorList>
    </citation>
    <scope>NUCLEOTIDE SEQUENCE</scope>
</reference>
<dbReference type="EMBL" id="CAKKNE010000001">
    <property type="protein sequence ID" value="CAH0365582.1"/>
    <property type="molecule type" value="Genomic_DNA"/>
</dbReference>
<evidence type="ECO:0000313" key="4">
    <source>
        <dbReference type="Proteomes" id="UP000789595"/>
    </source>
</evidence>
<keyword evidence="4" id="KW-1185">Reference proteome</keyword>
<dbReference type="InterPro" id="IPR023393">
    <property type="entry name" value="START-like_dom_sf"/>
</dbReference>
<organism evidence="3 4">
    <name type="scientific">Pelagomonas calceolata</name>
    <dbReference type="NCBI Taxonomy" id="35677"/>
    <lineage>
        <taxon>Eukaryota</taxon>
        <taxon>Sar</taxon>
        <taxon>Stramenopiles</taxon>
        <taxon>Ochrophyta</taxon>
        <taxon>Pelagophyceae</taxon>
        <taxon>Pelagomonadales</taxon>
        <taxon>Pelagomonadaceae</taxon>
        <taxon>Pelagomonas</taxon>
    </lineage>
</organism>
<dbReference type="PROSITE" id="PS50848">
    <property type="entry name" value="START"/>
    <property type="match status" value="1"/>
</dbReference>
<feature type="region of interest" description="Disordered" evidence="1">
    <location>
        <begin position="1"/>
        <end position="30"/>
    </location>
</feature>
<dbReference type="SUPFAM" id="SSF55961">
    <property type="entry name" value="Bet v1-like"/>
    <property type="match status" value="1"/>
</dbReference>
<evidence type="ECO:0000259" key="2">
    <source>
        <dbReference type="PROSITE" id="PS50848"/>
    </source>
</evidence>
<accession>A0A8J2SGD9</accession>